<evidence type="ECO:0008006" key="3">
    <source>
        <dbReference type="Google" id="ProtNLM"/>
    </source>
</evidence>
<sequence length="530" mass="63039">MTEDIELLDPETEAEANQGPHDIKFWKTKYQENQETGEKFVKDITISYLKLIRVFYLLGFRRLDIDDAHIFVRIENSRVVKRVTITVVVDTFFDYLDEKEYYLDDEETLTRDMLKEKFLKSPGTYFKEDKLYRLKPETPIEFNRDTLENKYIYYKNGFVQISKAGIVFNDYSQLQNFIWESEILKRNYLAKPEASSPFEIFITKICSSKSADIETRVTAIKKIIGYYLHSYTDCDLRALLLTDSKITEDNEANGRTGKTLFCKSLGYMLSNDPENPGIKTFIDINGKDFDPKEKHKYQLVGFETKIICLNDLKRGFDVDCVYNDITEGVTVERKNMTPYKVKSKMIFTTNKTIKIEGDSSKARFLEFEFSDYFSRNHTPITEFKHRFFRDWNAEGWAAYDWFMFSCIEDYFKANCILDEPEHINLNARKLKETTSAEFIDYMTDLKIVFDEWYNKKDLFTNFCNRYEDYKNDQRFKQKKFSEWVKLYTKYNPEFETYNKENDEKRSDDVIEMCFRKAKTGPAGEKMPFDI</sequence>
<organism evidence="1 2">
    <name type="scientific">Mucilaginibacter pankratovii</name>
    <dbReference type="NCBI Taxonomy" id="2772110"/>
    <lineage>
        <taxon>Bacteria</taxon>
        <taxon>Pseudomonadati</taxon>
        <taxon>Bacteroidota</taxon>
        <taxon>Sphingobacteriia</taxon>
        <taxon>Sphingobacteriales</taxon>
        <taxon>Sphingobacteriaceae</taxon>
        <taxon>Mucilaginibacter</taxon>
    </lineage>
</organism>
<protein>
    <recommendedName>
        <fullName evidence="3">DNA primase/helicase</fullName>
    </recommendedName>
</protein>
<proteinExistence type="predicted"/>
<accession>A0ABR7WPZ3</accession>
<comment type="caution">
    <text evidence="1">The sequence shown here is derived from an EMBL/GenBank/DDBJ whole genome shotgun (WGS) entry which is preliminary data.</text>
</comment>
<keyword evidence="2" id="KW-1185">Reference proteome</keyword>
<dbReference type="RefSeq" id="WP_191189065.1">
    <property type="nucleotide sequence ID" value="NZ_JACWMY010000005.1"/>
</dbReference>
<dbReference type="EMBL" id="JACWMY010000005">
    <property type="protein sequence ID" value="MBD1364400.1"/>
    <property type="molecule type" value="Genomic_DNA"/>
</dbReference>
<name>A0ABR7WPZ3_9SPHI</name>
<evidence type="ECO:0000313" key="2">
    <source>
        <dbReference type="Proteomes" id="UP000606600"/>
    </source>
</evidence>
<evidence type="ECO:0000313" key="1">
    <source>
        <dbReference type="EMBL" id="MBD1364400.1"/>
    </source>
</evidence>
<gene>
    <name evidence="1" type="ORF">IDJ77_11325</name>
</gene>
<reference evidence="1 2" key="1">
    <citation type="submission" date="2020-09" db="EMBL/GenBank/DDBJ databases">
        <title>Novel species of Mucilaginibacter isolated from a glacier on the Tibetan Plateau.</title>
        <authorList>
            <person name="Liu Q."/>
            <person name="Xin Y.-H."/>
        </authorList>
    </citation>
    <scope>NUCLEOTIDE SEQUENCE [LARGE SCALE GENOMIC DNA]</scope>
    <source>
        <strain evidence="1 2">ZT4R22</strain>
    </source>
</reference>
<dbReference type="Proteomes" id="UP000606600">
    <property type="component" value="Unassembled WGS sequence"/>
</dbReference>